<keyword evidence="2" id="KW-1185">Reference proteome</keyword>
<sequence>MNREGDMRGDRDFDRGGSACRLNANMLRSWVAA</sequence>
<proteinExistence type="predicted"/>
<dbReference type="EMBL" id="CADIKM010000067">
    <property type="protein sequence ID" value="CAB3804705.1"/>
    <property type="molecule type" value="Genomic_DNA"/>
</dbReference>
<evidence type="ECO:0000313" key="1">
    <source>
        <dbReference type="EMBL" id="CAB3804705.1"/>
    </source>
</evidence>
<gene>
    <name evidence="1" type="ORF">LMG28138_05557</name>
</gene>
<accession>A0A6S7C034</accession>
<evidence type="ECO:0000313" key="2">
    <source>
        <dbReference type="Proteomes" id="UP000494115"/>
    </source>
</evidence>
<dbReference type="Proteomes" id="UP000494115">
    <property type="component" value="Unassembled WGS sequence"/>
</dbReference>
<name>A0A6S7C034_9BURK</name>
<protein>
    <submittedName>
        <fullName evidence="1">Uncharacterized protein</fullName>
    </submittedName>
</protein>
<dbReference type="AlphaFoldDB" id="A0A6S7C034"/>
<organism evidence="1 2">
    <name type="scientific">Pararobbsia alpina</name>
    <dbReference type="NCBI Taxonomy" id="621374"/>
    <lineage>
        <taxon>Bacteria</taxon>
        <taxon>Pseudomonadati</taxon>
        <taxon>Pseudomonadota</taxon>
        <taxon>Betaproteobacteria</taxon>
        <taxon>Burkholderiales</taxon>
        <taxon>Burkholderiaceae</taxon>
        <taxon>Pararobbsia</taxon>
    </lineage>
</organism>
<reference evidence="1 2" key="1">
    <citation type="submission" date="2020-04" db="EMBL/GenBank/DDBJ databases">
        <authorList>
            <person name="De Canck E."/>
        </authorList>
    </citation>
    <scope>NUCLEOTIDE SEQUENCE [LARGE SCALE GENOMIC DNA]</scope>
    <source>
        <strain evidence="1 2">LMG 28138</strain>
    </source>
</reference>